<evidence type="ECO:0000313" key="1">
    <source>
        <dbReference type="EMBL" id="ETN98004.1"/>
    </source>
</evidence>
<comment type="caution">
    <text evidence="1">The sequence shown here is derived from an EMBL/GenBank/DDBJ whole genome shotgun (WGS) entry which is preliminary data.</text>
</comment>
<protein>
    <submittedName>
        <fullName evidence="1">Uncharacterized protein</fullName>
    </submittedName>
</protein>
<dbReference type="AlphaFoldDB" id="X6LBA2"/>
<dbReference type="EMBL" id="ASPP01047949">
    <property type="protein sequence ID" value="ETN98004.1"/>
    <property type="molecule type" value="Genomic_DNA"/>
</dbReference>
<gene>
    <name evidence="1" type="ORF">RFI_39518</name>
</gene>
<dbReference type="Proteomes" id="UP000023152">
    <property type="component" value="Unassembled WGS sequence"/>
</dbReference>
<accession>X6LBA2</accession>
<organism evidence="1 2">
    <name type="scientific">Reticulomyxa filosa</name>
    <dbReference type="NCBI Taxonomy" id="46433"/>
    <lineage>
        <taxon>Eukaryota</taxon>
        <taxon>Sar</taxon>
        <taxon>Rhizaria</taxon>
        <taxon>Retaria</taxon>
        <taxon>Foraminifera</taxon>
        <taxon>Monothalamids</taxon>
        <taxon>Reticulomyxidae</taxon>
        <taxon>Reticulomyxa</taxon>
    </lineage>
</organism>
<reference evidence="1 2" key="1">
    <citation type="journal article" date="2013" name="Curr. Biol.">
        <title>The Genome of the Foraminiferan Reticulomyxa filosa.</title>
        <authorList>
            <person name="Glockner G."/>
            <person name="Hulsmann N."/>
            <person name="Schleicher M."/>
            <person name="Noegel A.A."/>
            <person name="Eichinger L."/>
            <person name="Gallinger C."/>
            <person name="Pawlowski J."/>
            <person name="Sierra R."/>
            <person name="Euteneuer U."/>
            <person name="Pillet L."/>
            <person name="Moustafa A."/>
            <person name="Platzer M."/>
            <person name="Groth M."/>
            <person name="Szafranski K."/>
            <person name="Schliwa M."/>
        </authorList>
    </citation>
    <scope>NUCLEOTIDE SEQUENCE [LARGE SCALE GENOMIC DNA]</scope>
</reference>
<proteinExistence type="predicted"/>
<name>X6LBA2_RETFI</name>
<keyword evidence="2" id="KW-1185">Reference proteome</keyword>
<evidence type="ECO:0000313" key="2">
    <source>
        <dbReference type="Proteomes" id="UP000023152"/>
    </source>
</evidence>
<sequence length="279" mass="32099">MVVSSAKNENLQFSWERTNTFVSSRQYKCVYNIKEQLYHPSVEFITWKREQCSQINGLTTISLVQIFNKSMISKNESIRIPQQLPINPKKSNKSPHNKIQSINMSPSTSIISSTFYKLAFKSTLYSALTNGEVEVMTTPPSNEIYKRCQQPGMTLFAINCSGYHIDASAGLSCKYYPLSQQIFHYNVSLPNDLHNFNCYVAIVIQSCNVKLFFLFLFLKKNKQIKNCIYHTDRQDMRNDVMALQSDDWTDGDEESNVWLDQRLLVQVVNEDPSPLSNSP</sequence>